<dbReference type="PRINTS" id="PR01438">
    <property type="entry name" value="UNVRSLSTRESS"/>
</dbReference>
<name>A0A045JTG5_MYCTX</name>
<evidence type="ECO:0000313" key="27">
    <source>
        <dbReference type="Proteomes" id="UP000300237"/>
    </source>
</evidence>
<reference evidence="11" key="1">
    <citation type="submission" date="2015-03" db="EMBL/GenBank/DDBJ databases">
        <authorList>
            <person name="Murphy D."/>
        </authorList>
    </citation>
    <scope>NUCLEOTIDE SEQUENCE [LARGE SCALE GENOMIC DNA]</scope>
    <source>
        <strain evidence="11">K00500041</strain>
    </source>
</reference>
<dbReference type="GeneID" id="45427120"/>
<dbReference type="PANTHER" id="PTHR46268:SF6">
    <property type="entry name" value="UNIVERSAL STRESS PROTEIN UP12"/>
    <property type="match status" value="1"/>
</dbReference>
<dbReference type="EMBL" id="CNGE01000028">
    <property type="protein sequence ID" value="CKR64719.1"/>
    <property type="molecule type" value="Genomic_DNA"/>
</dbReference>
<reference evidence="16 17" key="3">
    <citation type="submission" date="2015-03" db="EMBL/GenBank/DDBJ databases">
        <authorList>
            <consortium name="Pathogen Informatics"/>
        </authorList>
    </citation>
    <scope>NUCLEOTIDE SEQUENCE [LARGE SCALE GENOMIC DNA]</scope>
    <source>
        <strain evidence="6 22">Bir 172</strain>
        <strain evidence="5 23">Bir 187</strain>
        <strain evidence="9 18">G09801536</strain>
        <strain evidence="3 20">G09901357</strain>
        <strain evidence="4 19">H09601792</strain>
        <strain evidence="16">K00500041</strain>
        <strain evidence="8 17">M09401471</strain>
        <strain evidence="10 21">P00601463</strain>
    </source>
</reference>
<reference evidence="12 28" key="9">
    <citation type="submission" date="2021-03" db="EMBL/GenBank/DDBJ databases">
        <title>Whole Genome Sequencing of Mycobacterium tuberculosis clinical isolates from Arunachal Pradesh, India.</title>
        <authorList>
            <person name="Singh S."/>
            <person name="Mudliar S.R."/>
            <person name="Kulsum U."/>
            <person name="Rufai S.B."/>
            <person name="Singh P.K."/>
            <person name="Umpo M."/>
            <person name="Nyori M."/>
        </authorList>
    </citation>
    <scope>NUCLEOTIDE SEQUENCE [LARGE SCALE GENOMIC DNA]</scope>
    <source>
        <strain evidence="12 28">OMICS/BPL/0142/20/SP</strain>
    </source>
</reference>
<evidence type="ECO:0000313" key="21">
    <source>
        <dbReference type="Proteomes" id="UP000048600"/>
    </source>
</evidence>
<dbReference type="EMBL" id="CFOE01000020">
    <property type="protein sequence ID" value="CFE35538.1"/>
    <property type="molecule type" value="Genomic_DNA"/>
</dbReference>
<dbReference type="PANTHER" id="PTHR46268">
    <property type="entry name" value="STRESS RESPONSE PROTEIN NHAX"/>
    <property type="match status" value="1"/>
</dbReference>
<dbReference type="InterPro" id="IPR006015">
    <property type="entry name" value="Universal_stress_UspA"/>
</dbReference>
<dbReference type="Proteomes" id="UP000046947">
    <property type="component" value="Unassembled WGS sequence"/>
</dbReference>
<reference evidence="14" key="7">
    <citation type="submission" date="2018-07" db="EMBL/GenBank/DDBJ databases">
        <authorList>
            <person name="Shah S."/>
            <person name="Brown T."/>
            <person name="Auld S."/>
            <person name="Bratton K."/>
            <person name="Narechania A."/>
            <person name="Mathema B."/>
            <person name="Gandhi N."/>
        </authorList>
    </citation>
    <scope>NUCLEOTIDE SEQUENCE</scope>
    <source>
        <strain evidence="14">32301_S10</strain>
    </source>
</reference>
<reference evidence="14 26" key="5">
    <citation type="journal article" date="2017" name="N. Engl. J. Med.">
        <title>Transmission of Extensively Drug-Resistant Tuberculosis in South Africa.</title>
        <authorList>
            <person name="Shah N.S."/>
            <person name="Auld S.C."/>
            <person name="Brust J.C."/>
            <person name="Mathema B."/>
            <person name="Ismail N."/>
            <person name="Moodley P."/>
            <person name="Mlisana K."/>
            <person name="Allana S."/>
            <person name="Campbell A."/>
            <person name="Mthiyane T."/>
            <person name="Morris N."/>
            <person name="Mpangase P."/>
            <person name="van der Meulen H."/>
            <person name="Omar S.V."/>
            <person name="Brown T.S."/>
            <person name="Narechania A."/>
            <person name="Shaskina E."/>
            <person name="Kapwata T."/>
            <person name="Kreiswirth B."/>
            <person name="Gandhi N.R."/>
        </authorList>
    </citation>
    <scope>NUCLEOTIDE SEQUENCE [LARGE SCALE GENOMIC DNA]</scope>
    <source>
        <strain evidence="14 26">32301_S10</strain>
    </source>
</reference>
<gene>
    <name evidence="13" type="ORF">A4S10_03269</name>
    <name evidence="15" type="ORF">DKC2_3327</name>
    <name evidence="14" type="ORF">DSJ38_12240</name>
    <name evidence="9" type="ORF">ERS007679_02600</name>
    <name evidence="3" type="ORF">ERS007681_00317</name>
    <name evidence="4" type="ORF">ERS007688_00769</name>
    <name evidence="11" type="ORF">ERS007703_03454</name>
    <name evidence="8" type="ORF">ERS007720_00669</name>
    <name evidence="10" type="ORF">ERS007741_01771</name>
    <name evidence="6" type="ORF">ERS027646_00302</name>
    <name evidence="5" type="ORF">ERS027661_00607</name>
    <name evidence="7" type="ORF">ERS094118_03091</name>
    <name evidence="12" type="ORF">J8J21_17420</name>
</gene>
<protein>
    <submittedName>
        <fullName evidence="3 15">Universal stress protein</fullName>
    </submittedName>
</protein>
<dbReference type="STRING" id="115862.BBG46_16320"/>
<evidence type="ECO:0000313" key="3">
    <source>
        <dbReference type="EMBL" id="CFE35538.1"/>
    </source>
</evidence>
<dbReference type="EMBL" id="LR027516">
    <property type="protein sequence ID" value="VCU51420.1"/>
    <property type="molecule type" value="Genomic_DNA"/>
</dbReference>
<evidence type="ECO:0000313" key="14">
    <source>
        <dbReference type="EMBL" id="REQ51345.1"/>
    </source>
</evidence>
<evidence type="ECO:0000313" key="4">
    <source>
        <dbReference type="EMBL" id="CFE47514.1"/>
    </source>
</evidence>
<evidence type="ECO:0000313" key="10">
    <source>
        <dbReference type="EMBL" id="COW19243.1"/>
    </source>
</evidence>
<dbReference type="Proteomes" id="UP000045842">
    <property type="component" value="Unassembled WGS sequence"/>
</dbReference>
<feature type="domain" description="UspA" evidence="2">
    <location>
        <begin position="8"/>
        <end position="137"/>
    </location>
</feature>
<evidence type="ECO:0000313" key="11">
    <source>
        <dbReference type="EMBL" id="COW34748.1"/>
    </source>
</evidence>
<evidence type="ECO:0000313" key="22">
    <source>
        <dbReference type="Proteomes" id="UP000048948"/>
    </source>
</evidence>
<reference evidence="13 25" key="6">
    <citation type="submission" date="2017-02" db="EMBL/GenBank/DDBJ databases">
        <title>Protein polymorphisms may explain contrasting epidemiological fitness of two variants of a multidrug-resistant Mycobacterium tuberculosis strain.</title>
        <authorList>
            <person name="Bigi M.M."/>
            <person name="Lopez B."/>
            <person name="Blanco F.C."/>
            <person name="Sasiain M.C."/>
            <person name="De La Barrera S."/>
            <person name="Ritacco V."/>
            <person name="Bigi F."/>
            <person name="Soria M.A."/>
        </authorList>
    </citation>
    <scope>NUCLEOTIDE SEQUENCE [LARGE SCALE GENOMIC DNA]</scope>
    <source>
        <strain evidence="13 25">6548</strain>
    </source>
</reference>
<evidence type="ECO:0000313" key="23">
    <source>
        <dbReference type="Proteomes" id="UP000049023"/>
    </source>
</evidence>
<dbReference type="AlphaFoldDB" id="A0A045JTG5"/>
<evidence type="ECO:0000259" key="2">
    <source>
        <dbReference type="Pfam" id="PF00582"/>
    </source>
</evidence>
<reference evidence="7 24" key="2">
    <citation type="submission" date="2015-03" db="EMBL/GenBank/DDBJ databases">
        <authorList>
            <consortium name="Pathogen Informatics"/>
            <person name="Murphy D."/>
        </authorList>
    </citation>
    <scope>NUCLEOTIDE SEQUENCE [LARGE SCALE GENOMIC DNA]</scope>
    <source>
        <strain evidence="7 24">0268S</strain>
    </source>
</reference>
<sequence length="268" mass="28008">MSDPRPARAVVVGIDGSRAATHAALWAVDEAVNRDIPLRLVYVIDPSQLSAAGEGGGQSAARAALHDASRKVEATGQPVKIETEVLCGRPLTKLMQESRSAAMLCVGSVGLDHVRGRRGSVAATLAGSALCPVAVIHPSPAEPATTSQVSAVVAEVDNGVVLRHAFEEARLRGVPLRAVAVHAAETPDDVEQGSRLAHVHLSRRLAHWTRLYPEVRVDRAIAGGSACRHLAANAKPGQLFVADSHSAHELCGAYQPGCAVLTVRSANL</sequence>
<dbReference type="RefSeq" id="WP_003416373.1">
    <property type="nucleotide sequence ID" value="NZ_AP017901.1"/>
</dbReference>
<evidence type="ECO:0000256" key="1">
    <source>
        <dbReference type="ARBA" id="ARBA00008791"/>
    </source>
</evidence>
<dbReference type="Proteomes" id="UP000050139">
    <property type="component" value="Unassembled WGS sequence"/>
</dbReference>
<dbReference type="EMBL" id="CSAE01000470">
    <property type="protein sequence ID" value="COW34748.1"/>
    <property type="molecule type" value="Genomic_DNA"/>
</dbReference>
<evidence type="ECO:0000313" key="5">
    <source>
        <dbReference type="EMBL" id="CKR10981.1"/>
    </source>
</evidence>
<dbReference type="Proteomes" id="UP000038802">
    <property type="component" value="Unassembled WGS sequence"/>
</dbReference>
<comment type="similarity">
    <text evidence="1">Belongs to the universal stress protein A family.</text>
</comment>
<dbReference type="InterPro" id="IPR006016">
    <property type="entry name" value="UspA"/>
</dbReference>
<evidence type="ECO:0000313" key="18">
    <source>
        <dbReference type="Proteomes" id="UP000045842"/>
    </source>
</evidence>
<evidence type="ECO:0000313" key="6">
    <source>
        <dbReference type="EMBL" id="CKR64719.1"/>
    </source>
</evidence>
<dbReference type="EMBL" id="CSAD01000372">
    <property type="protein sequence ID" value="COV86385.1"/>
    <property type="molecule type" value="Genomic_DNA"/>
</dbReference>
<dbReference type="EMBL" id="CHKL01000168">
    <property type="protein sequence ID" value="COW19243.1"/>
    <property type="molecule type" value="Genomic_DNA"/>
</dbReference>
<evidence type="ECO:0000313" key="17">
    <source>
        <dbReference type="Proteomes" id="UP000044938"/>
    </source>
</evidence>
<dbReference type="Proteomes" id="UP000189452">
    <property type="component" value="Chromosome"/>
</dbReference>
<evidence type="ECO:0000313" key="7">
    <source>
        <dbReference type="EMBL" id="CLW69592.1"/>
    </source>
</evidence>
<dbReference type="EMBL" id="LWDQ01000001">
    <property type="protein sequence ID" value="OMH61080.1"/>
    <property type="molecule type" value="Genomic_DNA"/>
</dbReference>
<dbReference type="PATRIC" id="fig|1773.206.peg.3866"/>
<evidence type="ECO:0000313" key="19">
    <source>
        <dbReference type="Proteomes" id="UP000046947"/>
    </source>
</evidence>
<evidence type="ECO:0000313" key="13">
    <source>
        <dbReference type="EMBL" id="OMH61080.1"/>
    </source>
</evidence>
<reference evidence="15 27" key="8">
    <citation type="submission" date="2018-08" db="EMBL/GenBank/DDBJ databases">
        <authorList>
            <person name="Fokvardsen B D."/>
            <person name="Norman A."/>
        </authorList>
    </citation>
    <scope>NUCLEOTIDE SEQUENCE [LARGE SCALE GENOMIC DNA]</scope>
    <source>
        <strain evidence="15 27">DKC2</strain>
    </source>
</reference>
<dbReference type="SMR" id="A0A045JTG5"/>
<evidence type="ECO:0000313" key="26">
    <source>
        <dbReference type="Proteomes" id="UP000256381"/>
    </source>
</evidence>
<dbReference type="EMBL" id="CFOH01000080">
    <property type="protein sequence ID" value="CFE47514.1"/>
    <property type="molecule type" value="Genomic_DNA"/>
</dbReference>
<evidence type="ECO:0000313" key="12">
    <source>
        <dbReference type="EMBL" id="MBP0684860.1"/>
    </source>
</evidence>
<evidence type="ECO:0000313" key="25">
    <source>
        <dbReference type="Proteomes" id="UP000189452"/>
    </source>
</evidence>
<evidence type="ECO:0000313" key="8">
    <source>
        <dbReference type="EMBL" id="COV66167.1"/>
    </source>
</evidence>
<proteinExistence type="inferred from homology"/>
<dbReference type="Proteomes" id="UP000048948">
    <property type="component" value="Unassembled WGS sequence"/>
</dbReference>
<evidence type="ECO:0000313" key="15">
    <source>
        <dbReference type="EMBL" id="VCU51420.1"/>
    </source>
</evidence>
<accession>A0A045JTG5</accession>
<dbReference type="Proteomes" id="UP000256381">
    <property type="component" value="Unassembled WGS sequence"/>
</dbReference>
<dbReference type="Proteomes" id="UP000049023">
    <property type="component" value="Unassembled WGS sequence"/>
</dbReference>
<dbReference type="EMBL" id="CNFU01000079">
    <property type="protein sequence ID" value="CKR10981.1"/>
    <property type="molecule type" value="Genomic_DNA"/>
</dbReference>
<dbReference type="InterPro" id="IPR014729">
    <property type="entry name" value="Rossmann-like_a/b/a_fold"/>
</dbReference>
<organism evidence="3 20">
    <name type="scientific">Mycobacterium tuberculosis</name>
    <dbReference type="NCBI Taxonomy" id="1773"/>
    <lineage>
        <taxon>Bacteria</taxon>
        <taxon>Bacillati</taxon>
        <taxon>Actinomycetota</taxon>
        <taxon>Actinomycetes</taxon>
        <taxon>Mycobacteriales</taxon>
        <taxon>Mycobacteriaceae</taxon>
        <taxon>Mycobacterium</taxon>
        <taxon>Mycobacterium tuberculosis complex</taxon>
    </lineage>
</organism>
<dbReference type="EMBL" id="JAGIZI010000032">
    <property type="protein sequence ID" value="MBP0684860.1"/>
    <property type="molecule type" value="Genomic_DNA"/>
</dbReference>
<dbReference type="Proteomes" id="UP000048289">
    <property type="component" value="Unassembled WGS sequence"/>
</dbReference>
<dbReference type="Gene3D" id="3.40.50.620">
    <property type="entry name" value="HUPs"/>
    <property type="match status" value="2"/>
</dbReference>
<dbReference type="Proteomes" id="UP000048600">
    <property type="component" value="Unassembled WGS sequence"/>
</dbReference>
<dbReference type="OMA" id="RDTDCSI"/>
<dbReference type="Proteomes" id="UP000044938">
    <property type="component" value="Unassembled WGS sequence"/>
</dbReference>
<dbReference type="SUPFAM" id="SSF52402">
    <property type="entry name" value="Adenine nucleotide alpha hydrolases-like"/>
    <property type="match status" value="1"/>
</dbReference>
<dbReference type="EMBL" id="COPH01000026">
    <property type="protein sequence ID" value="CLW69592.1"/>
    <property type="molecule type" value="Genomic_DNA"/>
</dbReference>
<evidence type="ECO:0000313" key="28">
    <source>
        <dbReference type="Proteomes" id="UP000671119"/>
    </source>
</evidence>
<evidence type="ECO:0000313" key="9">
    <source>
        <dbReference type="EMBL" id="COV86385.1"/>
    </source>
</evidence>
<dbReference type="Pfam" id="PF00582">
    <property type="entry name" value="Usp"/>
    <property type="match status" value="1"/>
</dbReference>
<reference evidence="13 25" key="4">
    <citation type="submission" date="2016-04" db="EMBL/GenBank/DDBJ databases">
        <authorList>
            <person name="Bigi M."/>
            <person name="Bigi F."/>
            <person name="Soria M.A."/>
        </authorList>
    </citation>
    <scope>NUCLEOTIDE SEQUENCE [LARGE SCALE GENOMIC DNA]</scope>
    <source>
        <strain evidence="13 25">6548</strain>
    </source>
</reference>
<evidence type="ECO:0000313" key="24">
    <source>
        <dbReference type="Proteomes" id="UP000050139"/>
    </source>
</evidence>
<dbReference type="EMBL" id="QTBD01000156">
    <property type="protein sequence ID" value="REQ51345.1"/>
    <property type="molecule type" value="Genomic_DNA"/>
</dbReference>
<dbReference type="Proteomes" id="UP000300237">
    <property type="component" value="Chromosome"/>
</dbReference>
<evidence type="ECO:0000313" key="20">
    <source>
        <dbReference type="Proteomes" id="UP000048289"/>
    </source>
</evidence>
<evidence type="ECO:0000313" key="16">
    <source>
        <dbReference type="Proteomes" id="UP000038802"/>
    </source>
</evidence>
<dbReference type="Proteomes" id="UP000671119">
    <property type="component" value="Unassembled WGS sequence"/>
</dbReference>
<dbReference type="EMBL" id="CSAJ01000053">
    <property type="protein sequence ID" value="COV66167.1"/>
    <property type="molecule type" value="Genomic_DNA"/>
</dbReference>